<dbReference type="EC" id="2.7.7.18" evidence="12"/>
<dbReference type="GO" id="GO:0000309">
    <property type="term" value="F:nicotinamide-nucleotide adenylyltransferase activity"/>
    <property type="evidence" value="ECO:0007669"/>
    <property type="project" value="UniProtKB-EC"/>
</dbReference>
<dbReference type="NCBIfam" id="TIGR00482">
    <property type="entry name" value="nicotinate (nicotinamide) nucleotide adenylyltransferase"/>
    <property type="match status" value="1"/>
</dbReference>
<dbReference type="Pfam" id="PF01467">
    <property type="entry name" value="CTP_transf_like"/>
    <property type="match status" value="1"/>
</dbReference>
<sequence>MQPAQALSVQSYHNDSPPFIGTNEGSIEHREVPHFDLTAGLVRPGSRTSSDGSSSVTGDKPSILHEPTPVVASIRLPVEQGLSRSQVQFSRPASAFAASVPGSPEEKEFNNSLPNGSYETDAEYSPLRAATPIKLDLEPSKYHFPRHRLNTQMTDEGKIPLVIVACGSFSPPTYLHLRMFEMAKDAIVEKGKYEIIGGYYSPVSDQYKKPGLAPAVHRVRMCELAVDQTSSWLMVDPWEASQAEYQRTAVVLEHFDQELNKKTNGGIQMRDGKSTFFPLKLPFSPALHIILGRFGCLVIERTGSDVWAFLLSHDILYHHRKNVIVVKQLIYNDISSTKVRLFVRRGMSIKYLLPNSVIQYIEDNRLYRGEEIDFPMEEVRLK</sequence>
<dbReference type="UniPathway" id="UPA00253">
    <property type="reaction ID" value="UER00332"/>
</dbReference>
<evidence type="ECO:0000256" key="5">
    <source>
        <dbReference type="ARBA" id="ARBA00022679"/>
    </source>
</evidence>
<dbReference type="GO" id="GO:0005524">
    <property type="term" value="F:ATP binding"/>
    <property type="evidence" value="ECO:0007669"/>
    <property type="project" value="UniProtKB-KW"/>
</dbReference>
<evidence type="ECO:0000256" key="7">
    <source>
        <dbReference type="ARBA" id="ARBA00022741"/>
    </source>
</evidence>
<evidence type="ECO:0000256" key="6">
    <source>
        <dbReference type="ARBA" id="ARBA00022695"/>
    </source>
</evidence>
<evidence type="ECO:0000256" key="12">
    <source>
        <dbReference type="RuleBase" id="RU362021"/>
    </source>
</evidence>
<dbReference type="EC" id="2.7.7.1" evidence="12"/>
<evidence type="ECO:0000256" key="11">
    <source>
        <dbReference type="ARBA" id="ARBA00049001"/>
    </source>
</evidence>
<evidence type="ECO:0000256" key="3">
    <source>
        <dbReference type="ARBA" id="ARBA00007064"/>
    </source>
</evidence>
<name>A0A8H3A9U7_9AGAM</name>
<evidence type="ECO:0000259" key="14">
    <source>
        <dbReference type="Pfam" id="PF01467"/>
    </source>
</evidence>
<dbReference type="InterPro" id="IPR014729">
    <property type="entry name" value="Rossmann-like_a/b/a_fold"/>
</dbReference>
<comment type="caution">
    <text evidence="15">The sequence shown here is derived from an EMBL/GenBank/DDBJ whole genome shotgun (WGS) entry which is preliminary data.</text>
</comment>
<evidence type="ECO:0000313" key="15">
    <source>
        <dbReference type="EMBL" id="CAE6415035.1"/>
    </source>
</evidence>
<dbReference type="InterPro" id="IPR051182">
    <property type="entry name" value="Euk_NMN_adenylyltrnsfrase"/>
</dbReference>
<feature type="region of interest" description="Disordered" evidence="13">
    <location>
        <begin position="1"/>
        <end position="25"/>
    </location>
</feature>
<dbReference type="SUPFAM" id="SSF52374">
    <property type="entry name" value="Nucleotidylyl transferase"/>
    <property type="match status" value="1"/>
</dbReference>
<dbReference type="InterPro" id="IPR005248">
    <property type="entry name" value="NadD/NMNAT"/>
</dbReference>
<feature type="region of interest" description="Disordered" evidence="13">
    <location>
        <begin position="38"/>
        <end position="66"/>
    </location>
</feature>
<evidence type="ECO:0000256" key="8">
    <source>
        <dbReference type="ARBA" id="ARBA00022840"/>
    </source>
</evidence>
<evidence type="ECO:0000256" key="2">
    <source>
        <dbReference type="ARBA" id="ARBA00005019"/>
    </source>
</evidence>
<comment type="pathway">
    <text evidence="1 12">Cofactor biosynthesis; NAD(+) biosynthesis; NAD(+) from nicotinamide D-ribonucleotide: step 1/1.</text>
</comment>
<dbReference type="CDD" id="cd09286">
    <property type="entry name" value="NMNAT_Eukarya"/>
    <property type="match status" value="1"/>
</dbReference>
<comment type="catalytic activity">
    <reaction evidence="11 12">
        <text>beta-nicotinamide D-ribonucleotide + ATP + H(+) = diphosphate + NAD(+)</text>
        <dbReference type="Rhea" id="RHEA:21360"/>
        <dbReference type="ChEBI" id="CHEBI:14649"/>
        <dbReference type="ChEBI" id="CHEBI:15378"/>
        <dbReference type="ChEBI" id="CHEBI:30616"/>
        <dbReference type="ChEBI" id="CHEBI:33019"/>
        <dbReference type="ChEBI" id="CHEBI:57540"/>
        <dbReference type="EC" id="2.7.7.1"/>
    </reaction>
</comment>
<keyword evidence="8 12" id="KW-0067">ATP-binding</keyword>
<comment type="similarity">
    <text evidence="3 12">Belongs to the eukaryotic NMN adenylyltransferase family.</text>
</comment>
<proteinExistence type="inferred from homology"/>
<organism evidence="15 16">
    <name type="scientific">Rhizoctonia solani</name>
    <dbReference type="NCBI Taxonomy" id="456999"/>
    <lineage>
        <taxon>Eukaryota</taxon>
        <taxon>Fungi</taxon>
        <taxon>Dikarya</taxon>
        <taxon>Basidiomycota</taxon>
        <taxon>Agaricomycotina</taxon>
        <taxon>Agaricomycetes</taxon>
        <taxon>Cantharellales</taxon>
        <taxon>Ceratobasidiaceae</taxon>
        <taxon>Rhizoctonia</taxon>
    </lineage>
</organism>
<dbReference type="EMBL" id="CAJMWW010000068">
    <property type="protein sequence ID" value="CAE6415035.1"/>
    <property type="molecule type" value="Genomic_DNA"/>
</dbReference>
<dbReference type="GO" id="GO:0009435">
    <property type="term" value="P:NAD+ biosynthetic process"/>
    <property type="evidence" value="ECO:0007669"/>
    <property type="project" value="UniProtKB-UniPathway"/>
</dbReference>
<dbReference type="PANTHER" id="PTHR12039">
    <property type="entry name" value="NICOTINAMIDE MONONUCLEOTIDE ADENYLYLTRANSFERASE"/>
    <property type="match status" value="1"/>
</dbReference>
<evidence type="ECO:0000256" key="1">
    <source>
        <dbReference type="ARBA" id="ARBA00004658"/>
    </source>
</evidence>
<keyword evidence="5 12" id="KW-0808">Transferase</keyword>
<evidence type="ECO:0000256" key="4">
    <source>
        <dbReference type="ARBA" id="ARBA00022642"/>
    </source>
</evidence>
<dbReference type="GO" id="GO:0004515">
    <property type="term" value="F:nicotinate-nucleotide adenylyltransferase activity"/>
    <property type="evidence" value="ECO:0007669"/>
    <property type="project" value="UniProtKB-EC"/>
</dbReference>
<comment type="catalytic activity">
    <reaction evidence="10 12">
        <text>nicotinate beta-D-ribonucleotide + ATP + H(+) = deamido-NAD(+) + diphosphate</text>
        <dbReference type="Rhea" id="RHEA:22860"/>
        <dbReference type="ChEBI" id="CHEBI:15378"/>
        <dbReference type="ChEBI" id="CHEBI:30616"/>
        <dbReference type="ChEBI" id="CHEBI:33019"/>
        <dbReference type="ChEBI" id="CHEBI:57502"/>
        <dbReference type="ChEBI" id="CHEBI:58437"/>
        <dbReference type="EC" id="2.7.7.18"/>
    </reaction>
</comment>
<evidence type="ECO:0000256" key="13">
    <source>
        <dbReference type="SAM" id="MobiDB-lite"/>
    </source>
</evidence>
<evidence type="ECO:0000256" key="9">
    <source>
        <dbReference type="ARBA" id="ARBA00023027"/>
    </source>
</evidence>
<protein>
    <recommendedName>
        <fullName evidence="12">Nicotinamide-nucleotide adenylyltransferase</fullName>
        <ecNumber evidence="12">2.7.7.1</ecNumber>
        <ecNumber evidence="12">2.7.7.18</ecNumber>
    </recommendedName>
</protein>
<evidence type="ECO:0000313" key="16">
    <source>
        <dbReference type="Proteomes" id="UP000663841"/>
    </source>
</evidence>
<comment type="pathway">
    <text evidence="2">Cofactor biosynthesis; NAD(+) biosynthesis; deamido-NAD(+) from nicotinate D-ribonucleotide: step 1/1.</text>
</comment>
<keyword evidence="4 12" id="KW-0662">Pyridine nucleotide biosynthesis</keyword>
<gene>
    <name evidence="15" type="ORF">RDB_LOCUS29632</name>
</gene>
<reference evidence="15" key="1">
    <citation type="submission" date="2021-01" db="EMBL/GenBank/DDBJ databases">
        <authorList>
            <person name="Kaushik A."/>
        </authorList>
    </citation>
    <scope>NUCLEOTIDE SEQUENCE</scope>
    <source>
        <strain evidence="15">AG3-T5</strain>
    </source>
</reference>
<keyword evidence="6 12" id="KW-0548">Nucleotidyltransferase</keyword>
<feature type="domain" description="Cytidyltransferase-like" evidence="14">
    <location>
        <begin position="164"/>
        <end position="340"/>
    </location>
</feature>
<evidence type="ECO:0000256" key="10">
    <source>
        <dbReference type="ARBA" id="ARBA00048721"/>
    </source>
</evidence>
<keyword evidence="7 12" id="KW-0547">Nucleotide-binding</keyword>
<dbReference type="Proteomes" id="UP000663841">
    <property type="component" value="Unassembled WGS sequence"/>
</dbReference>
<dbReference type="InterPro" id="IPR004821">
    <property type="entry name" value="Cyt_trans-like"/>
</dbReference>
<feature type="compositionally biased region" description="Polar residues" evidence="13">
    <location>
        <begin position="1"/>
        <end position="14"/>
    </location>
</feature>
<keyword evidence="9 12" id="KW-0520">NAD</keyword>
<accession>A0A8H3A9U7</accession>
<dbReference type="AlphaFoldDB" id="A0A8H3A9U7"/>
<feature type="compositionally biased region" description="Low complexity" evidence="13">
    <location>
        <begin position="45"/>
        <end position="59"/>
    </location>
</feature>
<dbReference type="PANTHER" id="PTHR12039:SF0">
    <property type="entry name" value="NICOTINAMIDE-NUCLEOTIDE ADENYLYLTRANSFERASE"/>
    <property type="match status" value="1"/>
</dbReference>
<dbReference type="InterPro" id="IPR045094">
    <property type="entry name" value="NMNAT_euk"/>
</dbReference>
<dbReference type="Gene3D" id="3.40.50.620">
    <property type="entry name" value="HUPs"/>
    <property type="match status" value="1"/>
</dbReference>